<feature type="region of interest" description="Disordered" evidence="1">
    <location>
        <begin position="1037"/>
        <end position="1057"/>
    </location>
</feature>
<feature type="chain" id="PRO_5040106414" evidence="2">
    <location>
        <begin position="21"/>
        <end position="1057"/>
    </location>
</feature>
<feature type="signal peptide" evidence="2">
    <location>
        <begin position="1"/>
        <end position="20"/>
    </location>
</feature>
<reference evidence="3" key="1">
    <citation type="submission" date="2022-01" db="EMBL/GenBank/DDBJ databases">
        <authorList>
            <person name="King R."/>
        </authorList>
    </citation>
    <scope>NUCLEOTIDE SEQUENCE</scope>
</reference>
<evidence type="ECO:0000313" key="3">
    <source>
        <dbReference type="EMBL" id="CAG9802199.1"/>
    </source>
</evidence>
<reference evidence="3" key="2">
    <citation type="submission" date="2022-10" db="EMBL/GenBank/DDBJ databases">
        <authorList>
            <consortium name="ENA_rothamsted_submissions"/>
            <consortium name="culmorum"/>
            <person name="King R."/>
        </authorList>
    </citation>
    <scope>NUCLEOTIDE SEQUENCE</scope>
</reference>
<dbReference type="Proteomes" id="UP001153620">
    <property type="component" value="Chromosome 2"/>
</dbReference>
<evidence type="ECO:0000313" key="4">
    <source>
        <dbReference type="Proteomes" id="UP001153620"/>
    </source>
</evidence>
<gene>
    <name evidence="3" type="ORF">CHIRRI_LOCUS5114</name>
</gene>
<protein>
    <submittedName>
        <fullName evidence="3">Uncharacterized protein</fullName>
    </submittedName>
</protein>
<keyword evidence="4" id="KW-1185">Reference proteome</keyword>
<dbReference type="OrthoDB" id="6630523at2759"/>
<feature type="compositionally biased region" description="Acidic residues" evidence="1">
    <location>
        <begin position="537"/>
        <end position="551"/>
    </location>
</feature>
<proteinExistence type="predicted"/>
<feature type="region of interest" description="Disordered" evidence="1">
    <location>
        <begin position="576"/>
        <end position="595"/>
    </location>
</feature>
<name>A0A9N9RS12_9DIPT</name>
<evidence type="ECO:0000256" key="1">
    <source>
        <dbReference type="SAM" id="MobiDB-lite"/>
    </source>
</evidence>
<evidence type="ECO:0000256" key="2">
    <source>
        <dbReference type="SAM" id="SignalP"/>
    </source>
</evidence>
<keyword evidence="2" id="KW-0732">Signal</keyword>
<organism evidence="3 4">
    <name type="scientific">Chironomus riparius</name>
    <dbReference type="NCBI Taxonomy" id="315576"/>
    <lineage>
        <taxon>Eukaryota</taxon>
        <taxon>Metazoa</taxon>
        <taxon>Ecdysozoa</taxon>
        <taxon>Arthropoda</taxon>
        <taxon>Hexapoda</taxon>
        <taxon>Insecta</taxon>
        <taxon>Pterygota</taxon>
        <taxon>Neoptera</taxon>
        <taxon>Endopterygota</taxon>
        <taxon>Diptera</taxon>
        <taxon>Nematocera</taxon>
        <taxon>Chironomoidea</taxon>
        <taxon>Chironomidae</taxon>
        <taxon>Chironominae</taxon>
        <taxon>Chironomus</taxon>
    </lineage>
</organism>
<accession>A0A9N9RS12</accession>
<dbReference type="AlphaFoldDB" id="A0A9N9RS12"/>
<sequence>MDLKILLLIVMMNHISSSSSELLRAPQQPHNDYAFTKFRPPPPPIREPTFIQRITSWFFPWGYGTTEEEEYSMPASSKIDHLAPPVLPPPTIPAQSILPRFNPVQIRDTEPTTARTTRATNTKCSPCNKVPWIPMVPTYQLPVVKGNQQQQQQQQSQQQQVYFKHYFGNEKQYAQVPPIKNNGYNYNPPSVPTLSPTYGTPPKATESPSTTPFKLQENFGYNQGHHIYGIPLTSQKPIKIIQTTGYHYTTPSTNYQGGYQYTIPSTTFSPFTTLRPNLNTIDTSVITFTTNRPQNNRPSRFTSFGSGVTNAEYIPPPNILPLEGENGGFVPIPIPNLSPTPIPPLFDAKDFHENTYTKQQTGFIKLVPLEPVAQLSNNVNVQAKVEPEQNRNKNSNGVEVVSSNLVAEFTIPPETARDDKIYINQNHRHQNVNTLNQQDVLRQHVVNHNPSVINIDIRNNIDNLNITLSAPIVVESLESNAADNALAESENNYQQNVNQDIDVISLDQLNGDNDEGIVIDHTNRVPLLQDNILDKASEEEEEQQAIEEESTTTEGNYFVKFEPSIQTAADLEDEARKKNQTNNNNKNKHKDRETPLELLDSPIFHITPIARTTLKTTKVPSSNTPPPFKPIEDYTKTLATLWYSATSSLPITSTTEAITSTEVPITTTEATTINYISKLSSTFFSGINLPKEPILKSIISSTKKPKQIQIVIPYTSYHKPSPFKPQNEQEIITYKSIRGHYVTHLPRIKETSTEPIKMKESSTYPPVSYEPLFNAHGYHNDQEYHEHVQESKIVESKLEPPKPTRQLTKIVANNIRDLLKKEKTPKPPKIDIIKLQKSIDGWTEQTFKGKVSTIAQTGHTKPIPSSFLTTTSKATTHMKIPTTTLAPKTTFDPDLMEETRKQYDNILYKKEEPFVKRHDRYLDRDNELLLLNNNLTHNLIHPEPVKIYEPKTTLSPRELWKRLHITISPLNNEKIYVVTPQPKKEKQYGHQNSIKTGKKLKQEISRRMDDSMDLIETEETIDGRSKVIKIITPERKEVTNSIDSTTTTTTTEKSSHS</sequence>
<feature type="region of interest" description="Disordered" evidence="1">
    <location>
        <begin position="982"/>
        <end position="1002"/>
    </location>
</feature>
<feature type="region of interest" description="Disordered" evidence="1">
    <location>
        <begin position="537"/>
        <end position="557"/>
    </location>
</feature>
<dbReference type="EMBL" id="OU895878">
    <property type="protein sequence ID" value="CAG9802199.1"/>
    <property type="molecule type" value="Genomic_DNA"/>
</dbReference>